<proteinExistence type="predicted"/>
<reference evidence="2" key="1">
    <citation type="submission" date="2014-07" db="EMBL/GenBank/DDBJ databases">
        <authorList>
            <person name="Martin A.A"/>
            <person name="De Silva N."/>
        </authorList>
    </citation>
    <scope>NUCLEOTIDE SEQUENCE</scope>
</reference>
<keyword evidence="1" id="KW-0812">Transmembrane</keyword>
<keyword evidence="2" id="KW-1185">Reference proteome</keyword>
<dbReference type="WBParaSite" id="SVE_0652600.1">
    <property type="protein sequence ID" value="SVE_0652600.1"/>
    <property type="gene ID" value="SVE_0652600"/>
</dbReference>
<feature type="transmembrane region" description="Helical" evidence="1">
    <location>
        <begin position="16"/>
        <end position="43"/>
    </location>
</feature>
<organism evidence="2 3">
    <name type="scientific">Strongyloides venezuelensis</name>
    <name type="common">Threadworm</name>
    <dbReference type="NCBI Taxonomy" id="75913"/>
    <lineage>
        <taxon>Eukaryota</taxon>
        <taxon>Metazoa</taxon>
        <taxon>Ecdysozoa</taxon>
        <taxon>Nematoda</taxon>
        <taxon>Chromadorea</taxon>
        <taxon>Rhabditida</taxon>
        <taxon>Tylenchina</taxon>
        <taxon>Panagrolaimomorpha</taxon>
        <taxon>Strongyloidoidea</taxon>
        <taxon>Strongyloididae</taxon>
        <taxon>Strongyloides</taxon>
    </lineage>
</organism>
<keyword evidence="1" id="KW-0472">Membrane</keyword>
<accession>A0A0K0FCG1</accession>
<keyword evidence="1" id="KW-1133">Transmembrane helix</keyword>
<evidence type="ECO:0000313" key="3">
    <source>
        <dbReference type="WBParaSite" id="SVE_0652600.1"/>
    </source>
</evidence>
<reference evidence="3" key="2">
    <citation type="submission" date="2015-08" db="UniProtKB">
        <authorList>
            <consortium name="WormBaseParasite"/>
        </authorList>
    </citation>
    <scope>IDENTIFICATION</scope>
</reference>
<evidence type="ECO:0000256" key="1">
    <source>
        <dbReference type="SAM" id="Phobius"/>
    </source>
</evidence>
<name>A0A0K0FCG1_STRVS</name>
<protein>
    <submittedName>
        <fullName evidence="3">Uncharacterized protein</fullName>
    </submittedName>
</protein>
<sequence>MNCSTFDHFNQNGVSYSYYVFAIIYICFFMLIMLTAVIVFFAVDFKNLYCGKDNNPKKDVNEINDKRRYIKIELQYTNGLQFDPDNDVQL</sequence>
<dbReference type="AlphaFoldDB" id="A0A0K0FCG1"/>
<evidence type="ECO:0000313" key="2">
    <source>
        <dbReference type="Proteomes" id="UP000035680"/>
    </source>
</evidence>
<dbReference type="Proteomes" id="UP000035680">
    <property type="component" value="Unassembled WGS sequence"/>
</dbReference>